<organism evidence="2 3">
    <name type="scientific">Chaetoceros tenuissimus</name>
    <dbReference type="NCBI Taxonomy" id="426638"/>
    <lineage>
        <taxon>Eukaryota</taxon>
        <taxon>Sar</taxon>
        <taxon>Stramenopiles</taxon>
        <taxon>Ochrophyta</taxon>
        <taxon>Bacillariophyta</taxon>
        <taxon>Coscinodiscophyceae</taxon>
        <taxon>Chaetocerotophycidae</taxon>
        <taxon>Chaetocerotales</taxon>
        <taxon>Chaetocerotaceae</taxon>
        <taxon>Chaetoceros</taxon>
    </lineage>
</organism>
<evidence type="ECO:0000313" key="3">
    <source>
        <dbReference type="Proteomes" id="UP001054902"/>
    </source>
</evidence>
<keyword evidence="3" id="KW-1185">Reference proteome</keyword>
<reference evidence="2 3" key="1">
    <citation type="journal article" date="2021" name="Sci. Rep.">
        <title>The genome of the diatom Chaetoceros tenuissimus carries an ancient integrated fragment of an extant virus.</title>
        <authorList>
            <person name="Hongo Y."/>
            <person name="Kimura K."/>
            <person name="Takaki Y."/>
            <person name="Yoshida Y."/>
            <person name="Baba S."/>
            <person name="Kobayashi G."/>
            <person name="Nagasaki K."/>
            <person name="Hano T."/>
            <person name="Tomaru Y."/>
        </authorList>
    </citation>
    <scope>NUCLEOTIDE SEQUENCE [LARGE SCALE GENOMIC DNA]</scope>
    <source>
        <strain evidence="2 3">NIES-3715</strain>
    </source>
</reference>
<gene>
    <name evidence="2" type="ORF">CTEN210_09803</name>
</gene>
<accession>A0AAD3H7D4</accession>
<dbReference type="Gene3D" id="1.25.40.20">
    <property type="entry name" value="Ankyrin repeat-containing domain"/>
    <property type="match status" value="2"/>
</dbReference>
<dbReference type="Proteomes" id="UP001054902">
    <property type="component" value="Unassembled WGS sequence"/>
</dbReference>
<name>A0AAD3H7D4_9STRA</name>
<protein>
    <recommendedName>
        <fullName evidence="4">F-box domain-containing protein</fullName>
    </recommendedName>
</protein>
<dbReference type="EMBL" id="BLLK01000047">
    <property type="protein sequence ID" value="GFH53327.1"/>
    <property type="molecule type" value="Genomic_DNA"/>
</dbReference>
<dbReference type="PANTHER" id="PTHR46586:SF3">
    <property type="entry name" value="ANKYRIN REPEAT-CONTAINING PROTEIN"/>
    <property type="match status" value="1"/>
</dbReference>
<dbReference type="PANTHER" id="PTHR46586">
    <property type="entry name" value="ANKYRIN REPEAT-CONTAINING PROTEIN"/>
    <property type="match status" value="1"/>
</dbReference>
<dbReference type="InterPro" id="IPR036770">
    <property type="entry name" value="Ankyrin_rpt-contain_sf"/>
</dbReference>
<evidence type="ECO:0000313" key="2">
    <source>
        <dbReference type="EMBL" id="GFH53327.1"/>
    </source>
</evidence>
<dbReference type="InterPro" id="IPR052050">
    <property type="entry name" value="SecEffector_AnkRepeat"/>
</dbReference>
<dbReference type="AlphaFoldDB" id="A0AAD3H7D4"/>
<evidence type="ECO:0008006" key="4">
    <source>
        <dbReference type="Google" id="ProtNLM"/>
    </source>
</evidence>
<comment type="caution">
    <text evidence="2">The sequence shown here is derived from an EMBL/GenBank/DDBJ whole genome shotgun (WGS) entry which is preliminary data.</text>
</comment>
<sequence>MTQARKRMRLEDGSSTSEALQPSATMNDLPSEVVKNIFSFVGKGNYCFVAPVSKEFCYNYLTMDVIEDKFAHKMDCQLAIGKNKFTTAEAASSSFELAEYCFFEAPDDFLKKIVKNAIRKGKRDILELGHAMGIDVEELTRFNTEFREIAEKGDIDMFKLLLEKDVEISSWLYQILPAAASNNQLQLLKWLHRNNLCQGPECKSYVVLEAIKNGNMQMFKWAQNVFNCHRIEYVGHDFLDHTAKSDGLELIQYLRSQEISWGEQTFRFAAKIGNISFLQYLVDTGCPHEDPSIYTHAMEIKDNEKALEVLQWLHQHGVPWNENTCFKAVEKGNLQALKYLRSNDCPWNDSCLIKAIENHHQDIVEYCIQNSCPFGNYDICRYAMYDEDHDRALKMLKLLRKNSVPWGLETCTTAARKNNFQALQWAFSQGCAWDRQMCACYAAERGNIEALNWIKSQGHEWDEEISARAAKKGHLETLKFLKSQGCPFGGGTFRAAISSGYYTIIEYCIENDIPFDDYTYADAIEDTTDPIPIIKLLRNSGYPWHRSACARAAMVEDIDILRWLRFNGCPWDESVCNEAVTSNDLEILKYARENGCPWTKETYAYCFSDDGLENEYYSIPTADDIECSKEIFEYIQEQKCPQPDPSDWNIIY</sequence>
<feature type="region of interest" description="Disordered" evidence="1">
    <location>
        <begin position="1"/>
        <end position="24"/>
    </location>
</feature>
<feature type="compositionally biased region" description="Polar residues" evidence="1">
    <location>
        <begin position="13"/>
        <end position="24"/>
    </location>
</feature>
<proteinExistence type="predicted"/>
<dbReference type="SUPFAM" id="SSF48403">
    <property type="entry name" value="Ankyrin repeat"/>
    <property type="match status" value="2"/>
</dbReference>
<evidence type="ECO:0000256" key="1">
    <source>
        <dbReference type="SAM" id="MobiDB-lite"/>
    </source>
</evidence>